<reference evidence="2" key="1">
    <citation type="submission" date="2021-01" db="EMBL/GenBank/DDBJ databases">
        <title>Genome public.</title>
        <authorList>
            <person name="Liu C."/>
            <person name="Sun Q."/>
        </authorList>
    </citation>
    <scope>NUCLEOTIDE SEQUENCE</scope>
    <source>
        <strain evidence="2">YIM B02565</strain>
    </source>
</reference>
<evidence type="ECO:0000256" key="1">
    <source>
        <dbReference type="SAM" id="SignalP"/>
    </source>
</evidence>
<evidence type="ECO:0000313" key="2">
    <source>
        <dbReference type="EMBL" id="MBL4930667.1"/>
    </source>
</evidence>
<proteinExistence type="predicted"/>
<evidence type="ECO:0000313" key="3">
    <source>
        <dbReference type="Proteomes" id="UP000623681"/>
    </source>
</evidence>
<comment type="caution">
    <text evidence="2">The sequence shown here is derived from an EMBL/GenBank/DDBJ whole genome shotgun (WGS) entry which is preliminary data.</text>
</comment>
<organism evidence="2 3">
    <name type="scientific">Clostridium paridis</name>
    <dbReference type="NCBI Taxonomy" id="2803863"/>
    <lineage>
        <taxon>Bacteria</taxon>
        <taxon>Bacillati</taxon>
        <taxon>Bacillota</taxon>
        <taxon>Clostridia</taxon>
        <taxon>Eubacteriales</taxon>
        <taxon>Clostridiaceae</taxon>
        <taxon>Clostridium</taxon>
    </lineage>
</organism>
<dbReference type="EMBL" id="JAESWA010000013">
    <property type="protein sequence ID" value="MBL4930667.1"/>
    <property type="molecule type" value="Genomic_DNA"/>
</dbReference>
<dbReference type="RefSeq" id="WP_202766052.1">
    <property type="nucleotide sequence ID" value="NZ_JAESWA010000013.1"/>
</dbReference>
<name>A0A937FF18_9CLOT</name>
<dbReference type="AlphaFoldDB" id="A0A937FF18"/>
<dbReference type="Proteomes" id="UP000623681">
    <property type="component" value="Unassembled WGS sequence"/>
</dbReference>
<keyword evidence="1" id="KW-0732">Signal</keyword>
<feature type="signal peptide" evidence="1">
    <location>
        <begin position="1"/>
        <end position="27"/>
    </location>
</feature>
<feature type="chain" id="PRO_5037735526" evidence="1">
    <location>
        <begin position="28"/>
        <end position="207"/>
    </location>
</feature>
<accession>A0A937FF18</accession>
<sequence>MKRIISIGLSALSLVVLTALPFTKVDAKGQSQESKQIQSLKTKYDLKTVSKAPEGVKPYKFDTVEEAEKFIESIKAQEAKTPNHVDLGNTEVGKKNGQATPMTYGNEHRSILLGLCYMNIDASIEYLWSSSMGQNYYNRCTGVSSYLSGVYYGNAWTQSSYAANIVNGGRQLNVTVYGKFDYYILINTSLTSFAGKTASYSASWTNP</sequence>
<protein>
    <submittedName>
        <fullName evidence="2">Uncharacterized protein</fullName>
    </submittedName>
</protein>
<gene>
    <name evidence="2" type="ORF">JK634_02520</name>
</gene>
<keyword evidence="3" id="KW-1185">Reference proteome</keyword>